<evidence type="ECO:0000313" key="4">
    <source>
        <dbReference type="Proteomes" id="UP000655868"/>
    </source>
</evidence>
<dbReference type="EMBL" id="JAEMNV010000002">
    <property type="protein sequence ID" value="MBJ8338915.1"/>
    <property type="molecule type" value="Genomic_DNA"/>
</dbReference>
<proteinExistence type="predicted"/>
<comment type="caution">
    <text evidence="3">The sequence shown here is derived from an EMBL/GenBank/DDBJ whole genome shotgun (WGS) entry which is preliminary data.</text>
</comment>
<evidence type="ECO:0000313" key="3">
    <source>
        <dbReference type="EMBL" id="MBJ8338915.1"/>
    </source>
</evidence>
<dbReference type="PANTHER" id="PTHR44154:SF1">
    <property type="entry name" value="QUINONE OXIDOREDUCTASE"/>
    <property type="match status" value="1"/>
</dbReference>
<dbReference type="Pfam" id="PF13602">
    <property type="entry name" value="ADH_zinc_N_2"/>
    <property type="match status" value="1"/>
</dbReference>
<dbReference type="InterPro" id="IPR051603">
    <property type="entry name" value="Zinc-ADH_QOR/CCCR"/>
</dbReference>
<dbReference type="AlphaFoldDB" id="A0A934NPK0"/>
<accession>A0A934NPK0</accession>
<dbReference type="RefSeq" id="WP_199703546.1">
    <property type="nucleotide sequence ID" value="NZ_JAEMNV010000002.1"/>
</dbReference>
<name>A0A934NPK0_9NOCA</name>
<dbReference type="CDD" id="cd05289">
    <property type="entry name" value="MDR_like_2"/>
    <property type="match status" value="1"/>
</dbReference>
<reference evidence="3" key="1">
    <citation type="submission" date="2020-12" db="EMBL/GenBank/DDBJ databases">
        <title>Antrihabitans popcorni sp. nov. and Antrihabitans auranticaus sp. nov., isolated from a larva cave.</title>
        <authorList>
            <person name="Lee S.D."/>
            <person name="Kim I.S."/>
        </authorList>
    </citation>
    <scope>NUCLEOTIDE SEQUENCE</scope>
    <source>
        <strain evidence="3">YC3-6</strain>
    </source>
</reference>
<dbReference type="GO" id="GO:0016491">
    <property type="term" value="F:oxidoreductase activity"/>
    <property type="evidence" value="ECO:0007669"/>
    <property type="project" value="InterPro"/>
</dbReference>
<dbReference type="SUPFAM" id="SSF50129">
    <property type="entry name" value="GroES-like"/>
    <property type="match status" value="1"/>
</dbReference>
<dbReference type="Proteomes" id="UP000655868">
    <property type="component" value="Unassembled WGS sequence"/>
</dbReference>
<keyword evidence="4" id="KW-1185">Reference proteome</keyword>
<dbReference type="InterPro" id="IPR011032">
    <property type="entry name" value="GroES-like_sf"/>
</dbReference>
<dbReference type="InterPro" id="IPR036291">
    <property type="entry name" value="NAD(P)-bd_dom_sf"/>
</dbReference>
<dbReference type="SUPFAM" id="SSF51735">
    <property type="entry name" value="NAD(P)-binding Rossmann-fold domains"/>
    <property type="match status" value="1"/>
</dbReference>
<dbReference type="SMART" id="SM00829">
    <property type="entry name" value="PKS_ER"/>
    <property type="match status" value="1"/>
</dbReference>
<dbReference type="InterPro" id="IPR020843">
    <property type="entry name" value="ER"/>
</dbReference>
<evidence type="ECO:0000259" key="2">
    <source>
        <dbReference type="SMART" id="SM00829"/>
    </source>
</evidence>
<gene>
    <name evidence="3" type="ORF">JGU71_08465</name>
</gene>
<evidence type="ECO:0000256" key="1">
    <source>
        <dbReference type="ARBA" id="ARBA00022857"/>
    </source>
</evidence>
<keyword evidence="1" id="KW-0521">NADP</keyword>
<sequence>MRAAIVTTPGDPDAIDILDVPEPEPAAGQVRIEVAAATINPVDALVRQGFAPNLSLPLGLGWDVAGTIDAVGAGVTGFAIGTPVVGIEDSMYTPVGPQAEYIVLATENIAPAPTSVTATEAATLPLNGLTAWQALDLLALTAGATLLVTGAAGAVGGYAIELATARGLRVIATASAEDESAVRGFGANEFIARTDELVDAVRTLVPGGVDAVLDAALLGSAAIGAVRDGGRFAALTPPSTPASERGIDVQTVQVVANGTQLAALVALVDDGTLTLRVAETYALEELRTAHKRLAEGGVRGRMVVNP</sequence>
<feature type="domain" description="Enoyl reductase (ER)" evidence="2">
    <location>
        <begin position="10"/>
        <end position="304"/>
    </location>
</feature>
<dbReference type="Gene3D" id="3.40.50.720">
    <property type="entry name" value="NAD(P)-binding Rossmann-like Domain"/>
    <property type="match status" value="1"/>
</dbReference>
<dbReference type="Pfam" id="PF08240">
    <property type="entry name" value="ADH_N"/>
    <property type="match status" value="1"/>
</dbReference>
<dbReference type="PANTHER" id="PTHR44154">
    <property type="entry name" value="QUINONE OXIDOREDUCTASE"/>
    <property type="match status" value="1"/>
</dbReference>
<dbReference type="InterPro" id="IPR013154">
    <property type="entry name" value="ADH-like_N"/>
</dbReference>
<dbReference type="Gene3D" id="3.90.180.10">
    <property type="entry name" value="Medium-chain alcohol dehydrogenases, catalytic domain"/>
    <property type="match status" value="1"/>
</dbReference>
<organism evidence="3 4">
    <name type="scientific">Antrihabitans stalagmiti</name>
    <dbReference type="NCBI Taxonomy" id="2799499"/>
    <lineage>
        <taxon>Bacteria</taxon>
        <taxon>Bacillati</taxon>
        <taxon>Actinomycetota</taxon>
        <taxon>Actinomycetes</taxon>
        <taxon>Mycobacteriales</taxon>
        <taxon>Nocardiaceae</taxon>
        <taxon>Antrihabitans</taxon>
    </lineage>
</organism>
<protein>
    <submittedName>
        <fullName evidence="3">NADP-dependent oxidoreductase</fullName>
    </submittedName>
</protein>